<feature type="transmembrane region" description="Helical" evidence="6">
    <location>
        <begin position="245"/>
        <end position="265"/>
    </location>
</feature>
<keyword evidence="8" id="KW-1185">Reference proteome</keyword>
<feature type="transmembrane region" description="Helical" evidence="6">
    <location>
        <begin position="15"/>
        <end position="35"/>
    </location>
</feature>
<gene>
    <name evidence="7" type="ORF">NP590_03545</name>
</gene>
<accession>A0ABT1TDI0</accession>
<evidence type="ECO:0000256" key="1">
    <source>
        <dbReference type="ARBA" id="ARBA00004651"/>
    </source>
</evidence>
<evidence type="ECO:0000313" key="7">
    <source>
        <dbReference type="EMBL" id="MCQ8103172.1"/>
    </source>
</evidence>
<feature type="transmembrane region" description="Helical" evidence="6">
    <location>
        <begin position="164"/>
        <end position="187"/>
    </location>
</feature>
<comment type="subcellular location">
    <subcellularLocation>
        <location evidence="1">Cell membrane</location>
        <topology evidence="1">Multi-pass membrane protein</topology>
    </subcellularLocation>
</comment>
<feature type="transmembrane region" description="Helical" evidence="6">
    <location>
        <begin position="340"/>
        <end position="363"/>
    </location>
</feature>
<dbReference type="InterPro" id="IPR050833">
    <property type="entry name" value="Poly_Biosynth_Transport"/>
</dbReference>
<feature type="transmembrane region" description="Helical" evidence="6">
    <location>
        <begin position="88"/>
        <end position="107"/>
    </location>
</feature>
<dbReference type="PANTHER" id="PTHR30250">
    <property type="entry name" value="PST FAMILY PREDICTED COLANIC ACID TRANSPORTER"/>
    <property type="match status" value="1"/>
</dbReference>
<organism evidence="7 8">
    <name type="scientific">Methylomonas subterranea</name>
    <dbReference type="NCBI Taxonomy" id="2952225"/>
    <lineage>
        <taxon>Bacteria</taxon>
        <taxon>Pseudomonadati</taxon>
        <taxon>Pseudomonadota</taxon>
        <taxon>Gammaproteobacteria</taxon>
        <taxon>Methylococcales</taxon>
        <taxon>Methylococcaceae</taxon>
        <taxon>Methylomonas</taxon>
    </lineage>
</organism>
<dbReference type="RefSeq" id="WP_256600843.1">
    <property type="nucleotide sequence ID" value="NZ_JANIBJ010000004.1"/>
</dbReference>
<keyword evidence="3 6" id="KW-0812">Transmembrane</keyword>
<keyword evidence="4 6" id="KW-1133">Transmembrane helix</keyword>
<evidence type="ECO:0000256" key="3">
    <source>
        <dbReference type="ARBA" id="ARBA00022692"/>
    </source>
</evidence>
<name>A0ABT1TDI0_9GAMM</name>
<evidence type="ECO:0000256" key="5">
    <source>
        <dbReference type="ARBA" id="ARBA00023136"/>
    </source>
</evidence>
<dbReference type="Pfam" id="PF13440">
    <property type="entry name" value="Polysacc_synt_3"/>
    <property type="match status" value="1"/>
</dbReference>
<feature type="transmembrane region" description="Helical" evidence="6">
    <location>
        <begin position="47"/>
        <end position="67"/>
    </location>
</feature>
<sequence>MSKSFKQQRLLGDGFWALSGQLLSALALLAGTRLLTELLSPDVFGRVALQSGFVALGVAVFSYPFICAGMRMLPECRNRRQRTALHQAVFGLSARATALAMAALLLAGSLYRRFDTGEMGLYALTALLLAVTARRELGIQLLIGERRQRGASLWQTTDSLLRPLAALALVSWFGPNPGAVLLAYILASVLSNTLWSLIHDAEADESADLRPSAAAALKNDVWRYALPLIPMELVFWLNGVGDRYLIGYMLSAAEVGLYAAGYTLINEAFNRGAMVLLRTFQPAYFQAFAAGNGREAFAILKWWLSAVLAMGTVGTGLVMLCRDSLSGLLLAETYHAAAGLMPAIALGSALHALGSVLAQPLLARKNTRALLKGRLCGAVAAAVSLPLLVSVYGIQGAANANPVYFGIEMLVLALLAKPWRGARTDADFSQTAVPVPVINN</sequence>
<feature type="transmembrane region" description="Helical" evidence="6">
    <location>
        <begin position="302"/>
        <end position="320"/>
    </location>
</feature>
<keyword evidence="2" id="KW-1003">Cell membrane</keyword>
<feature type="transmembrane region" description="Helical" evidence="6">
    <location>
        <begin position="375"/>
        <end position="394"/>
    </location>
</feature>
<protein>
    <submittedName>
        <fullName evidence="7">Lipopolysaccharide biosynthesis protein</fullName>
    </submittedName>
</protein>
<feature type="transmembrane region" description="Helical" evidence="6">
    <location>
        <begin position="119"/>
        <end position="143"/>
    </location>
</feature>
<evidence type="ECO:0000313" key="8">
    <source>
        <dbReference type="Proteomes" id="UP001524499"/>
    </source>
</evidence>
<comment type="caution">
    <text evidence="7">The sequence shown here is derived from an EMBL/GenBank/DDBJ whole genome shotgun (WGS) entry which is preliminary data.</text>
</comment>
<dbReference type="EMBL" id="JANIBJ010000004">
    <property type="protein sequence ID" value="MCQ8103172.1"/>
    <property type="molecule type" value="Genomic_DNA"/>
</dbReference>
<evidence type="ECO:0000256" key="6">
    <source>
        <dbReference type="SAM" id="Phobius"/>
    </source>
</evidence>
<dbReference type="PANTHER" id="PTHR30250:SF11">
    <property type="entry name" value="O-ANTIGEN TRANSPORTER-RELATED"/>
    <property type="match status" value="1"/>
</dbReference>
<reference evidence="7 8" key="1">
    <citation type="submission" date="2022-07" db="EMBL/GenBank/DDBJ databases">
        <title>Methylomonas rivi sp. nov., Methylomonas rosea sp. nov., Methylomonas aureus sp. nov. and Methylomonas subterranea sp. nov., four novel methanotrophs isolated from a freshwater creek and the deep terrestrial subsurface.</title>
        <authorList>
            <person name="Abin C."/>
            <person name="Sankaranarayanan K."/>
            <person name="Garner C."/>
            <person name="Sindelar R."/>
            <person name="Kotary K."/>
            <person name="Garner R."/>
            <person name="Barclay S."/>
            <person name="Lawson P."/>
            <person name="Krumholz L."/>
        </authorList>
    </citation>
    <scope>NUCLEOTIDE SEQUENCE [LARGE SCALE GENOMIC DNA]</scope>
    <source>
        <strain evidence="7 8">SURF-2</strain>
    </source>
</reference>
<proteinExistence type="predicted"/>
<dbReference type="Proteomes" id="UP001524499">
    <property type="component" value="Unassembled WGS sequence"/>
</dbReference>
<keyword evidence="5 6" id="KW-0472">Membrane</keyword>
<evidence type="ECO:0000256" key="4">
    <source>
        <dbReference type="ARBA" id="ARBA00022989"/>
    </source>
</evidence>
<evidence type="ECO:0000256" key="2">
    <source>
        <dbReference type="ARBA" id="ARBA00022475"/>
    </source>
</evidence>